<protein>
    <recommendedName>
        <fullName evidence="3">Cysteine-rich transmembrane CYSTM domain-containing protein</fullName>
    </recommendedName>
</protein>
<name>A0ABC9CA36_9POAL</name>
<dbReference type="AlphaFoldDB" id="A0ABC9CA36"/>
<dbReference type="Proteomes" id="UP001497457">
    <property type="component" value="Chromosome 29rd"/>
</dbReference>
<accession>A0ABC9CA36</accession>
<reference evidence="1" key="1">
    <citation type="submission" date="2024-10" db="EMBL/GenBank/DDBJ databases">
        <authorList>
            <person name="Ryan C."/>
        </authorList>
    </citation>
    <scope>NUCLEOTIDE SEQUENCE [LARGE SCALE GENOMIC DNA]</scope>
</reference>
<evidence type="ECO:0000313" key="2">
    <source>
        <dbReference type="Proteomes" id="UP001497457"/>
    </source>
</evidence>
<gene>
    <name evidence="1" type="ORF">URODEC1_LOCUS73713</name>
</gene>
<keyword evidence="2" id="KW-1185">Reference proteome</keyword>
<sequence length="94" mass="10367">MDYGMQGSKDAYSSQVHNLYPHAQPELYPPGGYQYYQGYLGGAEQPPYGQAWSGQASPYDAGPLHYQDDVDCITFLRGCLAGLCCCWLLGRCCV</sequence>
<evidence type="ECO:0008006" key="3">
    <source>
        <dbReference type="Google" id="ProtNLM"/>
    </source>
</evidence>
<organism evidence="1 2">
    <name type="scientific">Urochloa decumbens</name>
    <dbReference type="NCBI Taxonomy" id="240449"/>
    <lineage>
        <taxon>Eukaryota</taxon>
        <taxon>Viridiplantae</taxon>
        <taxon>Streptophyta</taxon>
        <taxon>Embryophyta</taxon>
        <taxon>Tracheophyta</taxon>
        <taxon>Spermatophyta</taxon>
        <taxon>Magnoliopsida</taxon>
        <taxon>Liliopsida</taxon>
        <taxon>Poales</taxon>
        <taxon>Poaceae</taxon>
        <taxon>PACMAD clade</taxon>
        <taxon>Panicoideae</taxon>
        <taxon>Panicodae</taxon>
        <taxon>Paniceae</taxon>
        <taxon>Melinidinae</taxon>
        <taxon>Urochloa</taxon>
    </lineage>
</organism>
<dbReference type="EMBL" id="OZ075139">
    <property type="protein sequence ID" value="CAL5017285.1"/>
    <property type="molecule type" value="Genomic_DNA"/>
</dbReference>
<evidence type="ECO:0000313" key="1">
    <source>
        <dbReference type="EMBL" id="CAL5017285.1"/>
    </source>
</evidence>
<proteinExistence type="predicted"/>